<organism evidence="2 3">
    <name type="scientific">Euplotes crassus</name>
    <dbReference type="NCBI Taxonomy" id="5936"/>
    <lineage>
        <taxon>Eukaryota</taxon>
        <taxon>Sar</taxon>
        <taxon>Alveolata</taxon>
        <taxon>Ciliophora</taxon>
        <taxon>Intramacronucleata</taxon>
        <taxon>Spirotrichea</taxon>
        <taxon>Hypotrichia</taxon>
        <taxon>Euplotida</taxon>
        <taxon>Euplotidae</taxon>
        <taxon>Moneuplotes</taxon>
    </lineage>
</organism>
<gene>
    <name evidence="2" type="ORF">ECRASSUSDP1_LOCUS26982</name>
</gene>
<protein>
    <recommendedName>
        <fullName evidence="4">Leucine Rich Repeat family protein</fullName>
    </recommendedName>
</protein>
<dbReference type="PANTHER" id="PTHR24110">
    <property type="entry name" value="CENTROSOMAL PROTEIN OF 78 KDA"/>
    <property type="match status" value="1"/>
</dbReference>
<proteinExistence type="predicted"/>
<evidence type="ECO:0000313" key="2">
    <source>
        <dbReference type="EMBL" id="CAI2385418.1"/>
    </source>
</evidence>
<comment type="caution">
    <text evidence="2">The sequence shown here is derived from an EMBL/GenBank/DDBJ whole genome shotgun (WGS) entry which is preliminary data.</text>
</comment>
<dbReference type="PANTHER" id="PTHR24110:SF3">
    <property type="entry name" value="CENTROSOMAL PROTEIN OF 78 KDA"/>
    <property type="match status" value="1"/>
</dbReference>
<dbReference type="AlphaFoldDB" id="A0AAD2DAE1"/>
<dbReference type="EMBL" id="CAMPGE010027825">
    <property type="protein sequence ID" value="CAI2385418.1"/>
    <property type="molecule type" value="Genomic_DNA"/>
</dbReference>
<dbReference type="InterPro" id="IPR032675">
    <property type="entry name" value="LRR_dom_sf"/>
</dbReference>
<feature type="region of interest" description="Disordered" evidence="1">
    <location>
        <begin position="1"/>
        <end position="23"/>
    </location>
</feature>
<feature type="compositionally biased region" description="Basic residues" evidence="1">
    <location>
        <begin position="9"/>
        <end position="23"/>
    </location>
</feature>
<evidence type="ECO:0000313" key="3">
    <source>
        <dbReference type="Proteomes" id="UP001295684"/>
    </source>
</evidence>
<keyword evidence="3" id="KW-1185">Reference proteome</keyword>
<name>A0AAD2DAE1_EUPCR</name>
<feature type="compositionally biased region" description="Basic residues" evidence="1">
    <location>
        <begin position="607"/>
        <end position="620"/>
    </location>
</feature>
<dbReference type="Gene3D" id="3.80.10.10">
    <property type="entry name" value="Ribonuclease Inhibitor"/>
    <property type="match status" value="2"/>
</dbReference>
<dbReference type="Proteomes" id="UP001295684">
    <property type="component" value="Unassembled WGS sequence"/>
</dbReference>
<feature type="region of interest" description="Disordered" evidence="1">
    <location>
        <begin position="598"/>
        <end position="646"/>
    </location>
</feature>
<dbReference type="SUPFAM" id="SSF52047">
    <property type="entry name" value="RNI-like"/>
    <property type="match status" value="1"/>
</dbReference>
<feature type="region of interest" description="Disordered" evidence="1">
    <location>
        <begin position="129"/>
        <end position="184"/>
    </location>
</feature>
<sequence>MDKKDFVKRNIRRAKSTPRKNKGVVKPKFKNELMLLDNPAFQQIAIEKLLQNQASQDLLIKKLKPFNQKKRKKSIKRPLKRANRQEYSGTKDPFQDVQQKQDLDGEKLLNGDTQKNQYLINQFFRTNTEQRPTSASLRKPLTRSTSQSIENMKEDSKPLARRNNLSTNRRKNSQKLSSSRSKLSLNYRSNTTDLQITSKADHLLLLQEGVNTIFKLLQRKIKQSAIKRYTNERQRVEYKELCGLIVKNDGIRIPLDSISKGKVELCSEILTDLTLVAHISIFSDDGNPEDIEEFDHYLDKRRMKVAILPRDKRVKRTPEIMMKRKPLSILPKYNKGLISGLAPNLVNNKRLLKFQICGIHFGKDSWKQVFKYIGESGTIQTIAINKCIMTQEILESLEKAISRCDTCQTVDLRDNNLTDDFGGLVVRLIQAQTEKRDDLIWAYGLRNEFPNHIDKVGMKSIILRRNQLGKSFMKKLKKWVVYDEYLRHIDLCYNKIEPECLKTFISKLQHNQSLLCIELRGNYGFTQEAQSMTAHLLLRNIDHCQQKGVIIEPEWINKDVFDIKIPKNIGQKIVDTSDILNNSFNFDDKTNLYGTFDPKKQLGLNRGNHKSSTKKLKLKQKRSDGGSSPKTSRRTQKRKVNKSNILFNKNGTQKIVIDPLLSKE</sequence>
<feature type="region of interest" description="Disordered" evidence="1">
    <location>
        <begin position="68"/>
        <end position="98"/>
    </location>
</feature>
<evidence type="ECO:0008006" key="4">
    <source>
        <dbReference type="Google" id="ProtNLM"/>
    </source>
</evidence>
<feature type="compositionally biased region" description="Basic residues" evidence="1">
    <location>
        <begin position="631"/>
        <end position="641"/>
    </location>
</feature>
<reference evidence="2" key="1">
    <citation type="submission" date="2023-07" db="EMBL/GenBank/DDBJ databases">
        <authorList>
            <consortium name="AG Swart"/>
            <person name="Singh M."/>
            <person name="Singh A."/>
            <person name="Seah K."/>
            <person name="Emmerich C."/>
        </authorList>
    </citation>
    <scope>NUCLEOTIDE SEQUENCE</scope>
    <source>
        <strain evidence="2">DP1</strain>
    </source>
</reference>
<feature type="compositionally biased region" description="Polar residues" evidence="1">
    <location>
        <begin position="129"/>
        <end position="150"/>
    </location>
</feature>
<accession>A0AAD2DAE1</accession>
<feature type="compositionally biased region" description="Low complexity" evidence="1">
    <location>
        <begin position="174"/>
        <end position="184"/>
    </location>
</feature>
<feature type="compositionally biased region" description="Basic residues" evidence="1">
    <location>
        <begin position="68"/>
        <end position="82"/>
    </location>
</feature>
<evidence type="ECO:0000256" key="1">
    <source>
        <dbReference type="SAM" id="MobiDB-lite"/>
    </source>
</evidence>